<comment type="similarity">
    <text evidence="3 15">Belongs to the CDP-alcohol phosphatidyltransferase class-I family.</text>
</comment>
<dbReference type="GO" id="GO:0012505">
    <property type="term" value="C:endomembrane system"/>
    <property type="evidence" value="ECO:0007669"/>
    <property type="project" value="UniProtKB-SubCell"/>
</dbReference>
<dbReference type="AlphaFoldDB" id="A0A7V7KUI7"/>
<feature type="transmembrane region" description="Helical" evidence="16">
    <location>
        <begin position="151"/>
        <end position="171"/>
    </location>
</feature>
<dbReference type="InterPro" id="IPR043130">
    <property type="entry name" value="CDP-OH_PTrfase_TM_dom"/>
</dbReference>
<gene>
    <name evidence="17" type="primary">pssA</name>
    <name evidence="17" type="ORF">DT594_17815</name>
</gene>
<keyword evidence="9 16" id="KW-1133">Transmembrane helix</keyword>
<feature type="transmembrane region" description="Helical" evidence="16">
    <location>
        <begin position="236"/>
        <end position="254"/>
    </location>
</feature>
<evidence type="ECO:0000313" key="18">
    <source>
        <dbReference type="Proteomes" id="UP000463138"/>
    </source>
</evidence>
<dbReference type="PANTHER" id="PTHR14269:SF61">
    <property type="entry name" value="CDP-DIACYLGLYCEROL--SERINE O-PHOSPHATIDYLTRANSFERASE"/>
    <property type="match status" value="1"/>
</dbReference>
<proteinExistence type="inferred from homology"/>
<dbReference type="InterPro" id="IPR000462">
    <property type="entry name" value="CDP-OH_P_trans"/>
</dbReference>
<dbReference type="InterPro" id="IPR004533">
    <property type="entry name" value="CDP-diaglyc--ser_O-PTrfase"/>
</dbReference>
<feature type="transmembrane region" description="Helical" evidence="16">
    <location>
        <begin position="119"/>
        <end position="139"/>
    </location>
</feature>
<keyword evidence="6" id="KW-0444">Lipid biosynthesis</keyword>
<evidence type="ECO:0000256" key="3">
    <source>
        <dbReference type="ARBA" id="ARBA00010441"/>
    </source>
</evidence>
<dbReference type="PROSITE" id="PS00379">
    <property type="entry name" value="CDP_ALCOHOL_P_TRANSF"/>
    <property type="match status" value="1"/>
</dbReference>
<evidence type="ECO:0000313" key="17">
    <source>
        <dbReference type="EMBL" id="KAA0690511.1"/>
    </source>
</evidence>
<name>A0A7V7KUI7_9GAMM</name>
<dbReference type="Gene3D" id="1.20.120.1760">
    <property type="match status" value="1"/>
</dbReference>
<keyword evidence="13" id="KW-1208">Phospholipid metabolism</keyword>
<dbReference type="NCBIfam" id="TIGR00473">
    <property type="entry name" value="pssA"/>
    <property type="match status" value="1"/>
</dbReference>
<keyword evidence="11 16" id="KW-0472">Membrane</keyword>
<evidence type="ECO:0000256" key="11">
    <source>
        <dbReference type="ARBA" id="ARBA00023136"/>
    </source>
</evidence>
<protein>
    <recommendedName>
        <fullName evidence="5">CDP-diacylglycerol--serine O-phosphatidyltransferase</fullName>
        <ecNumber evidence="4">2.7.8.8</ecNumber>
    </recommendedName>
    <alternativeName>
        <fullName evidence="14">Phosphatidylserine synthase</fullName>
    </alternativeName>
</protein>
<dbReference type="Proteomes" id="UP000463138">
    <property type="component" value="Unassembled WGS sequence"/>
</dbReference>
<evidence type="ECO:0000256" key="8">
    <source>
        <dbReference type="ARBA" id="ARBA00022692"/>
    </source>
</evidence>
<feature type="transmembrane region" description="Helical" evidence="16">
    <location>
        <begin position="214"/>
        <end position="230"/>
    </location>
</feature>
<dbReference type="EC" id="2.7.8.8" evidence="4"/>
<comment type="caution">
    <text evidence="17">The sequence shown here is derived from an EMBL/GenBank/DDBJ whole genome shotgun (WGS) entry which is preliminary data.</text>
</comment>
<keyword evidence="7 15" id="KW-0808">Transferase</keyword>
<keyword evidence="12" id="KW-0594">Phospholipid biosynthesis</keyword>
<feature type="transmembrane region" description="Helical" evidence="16">
    <location>
        <begin position="94"/>
        <end position="113"/>
    </location>
</feature>
<evidence type="ECO:0000256" key="5">
    <source>
        <dbReference type="ARBA" id="ARBA00017171"/>
    </source>
</evidence>
<evidence type="ECO:0000256" key="2">
    <source>
        <dbReference type="ARBA" id="ARBA00004127"/>
    </source>
</evidence>
<comment type="catalytic activity">
    <reaction evidence="1">
        <text>a CDP-1,2-diacyl-sn-glycerol + L-serine = a 1,2-diacyl-sn-glycero-3-phospho-L-serine + CMP + H(+)</text>
        <dbReference type="Rhea" id="RHEA:16913"/>
        <dbReference type="ChEBI" id="CHEBI:15378"/>
        <dbReference type="ChEBI" id="CHEBI:33384"/>
        <dbReference type="ChEBI" id="CHEBI:57262"/>
        <dbReference type="ChEBI" id="CHEBI:58332"/>
        <dbReference type="ChEBI" id="CHEBI:60377"/>
        <dbReference type="EC" id="2.7.8.8"/>
    </reaction>
</comment>
<evidence type="ECO:0000256" key="4">
    <source>
        <dbReference type="ARBA" id="ARBA00013174"/>
    </source>
</evidence>
<keyword evidence="8 16" id="KW-0812">Transmembrane</keyword>
<evidence type="ECO:0000256" key="10">
    <source>
        <dbReference type="ARBA" id="ARBA00023098"/>
    </source>
</evidence>
<dbReference type="GO" id="GO:0003882">
    <property type="term" value="F:CDP-diacylglycerol-serine O-phosphatidyltransferase activity"/>
    <property type="evidence" value="ECO:0007669"/>
    <property type="project" value="UniProtKB-EC"/>
</dbReference>
<evidence type="ECO:0000256" key="6">
    <source>
        <dbReference type="ARBA" id="ARBA00022516"/>
    </source>
</evidence>
<organism evidence="17 18">
    <name type="scientific">Halopseudomonas laoshanensis</name>
    <dbReference type="NCBI Taxonomy" id="2268758"/>
    <lineage>
        <taxon>Bacteria</taxon>
        <taxon>Pseudomonadati</taxon>
        <taxon>Pseudomonadota</taxon>
        <taxon>Gammaproteobacteria</taxon>
        <taxon>Pseudomonadales</taxon>
        <taxon>Pseudomonadaceae</taxon>
        <taxon>Halopseudomonas</taxon>
    </lineage>
</organism>
<comment type="subcellular location">
    <subcellularLocation>
        <location evidence="2">Endomembrane system</location>
        <topology evidence="2">Multi-pass membrane protein</topology>
    </subcellularLocation>
</comment>
<feature type="transmembrane region" description="Helical" evidence="16">
    <location>
        <begin position="183"/>
        <end position="202"/>
    </location>
</feature>
<accession>A0A7V7KUI7</accession>
<dbReference type="EMBL" id="QOVF01000010">
    <property type="protein sequence ID" value="KAA0690511.1"/>
    <property type="molecule type" value="Genomic_DNA"/>
</dbReference>
<feature type="transmembrane region" description="Helical" evidence="16">
    <location>
        <begin position="56"/>
        <end position="73"/>
    </location>
</feature>
<sequence>MDAAHGILPIDEHIEEVPGPDGKKIRHRGIYLLPNLFTTAALFSGFYAIVSAMDGNFANASIAIFVAMVLDGLDGRVARMTNTQSAFGAEFDSLSDMVAFGVAPALVVFSWALADLGKVGWVFSFIYLAGAALRLARFNTHIGDETEDKRFFTGLASPSAAGLVAGMVWALSDFGIDGGDISFLVGVLTALAGLLMVSNVRYYSFKDLDLKGRVPFFVILLVVLVFAIISTDPSRILWFIFIAYTVSGPIQALWRWRTKQKVTPEA</sequence>
<keyword evidence="18" id="KW-1185">Reference proteome</keyword>
<dbReference type="OrthoDB" id="9777147at2"/>
<dbReference type="GO" id="GO:0016020">
    <property type="term" value="C:membrane"/>
    <property type="evidence" value="ECO:0007669"/>
    <property type="project" value="InterPro"/>
</dbReference>
<evidence type="ECO:0000256" key="9">
    <source>
        <dbReference type="ARBA" id="ARBA00022989"/>
    </source>
</evidence>
<keyword evidence="10" id="KW-0443">Lipid metabolism</keyword>
<dbReference type="InterPro" id="IPR048254">
    <property type="entry name" value="CDP_ALCOHOL_P_TRANSF_CS"/>
</dbReference>
<dbReference type="InterPro" id="IPR050324">
    <property type="entry name" value="CDP-alcohol_PTase-I"/>
</dbReference>
<evidence type="ECO:0000256" key="14">
    <source>
        <dbReference type="ARBA" id="ARBA00032361"/>
    </source>
</evidence>
<evidence type="ECO:0000256" key="16">
    <source>
        <dbReference type="SAM" id="Phobius"/>
    </source>
</evidence>
<evidence type="ECO:0000256" key="1">
    <source>
        <dbReference type="ARBA" id="ARBA00000287"/>
    </source>
</evidence>
<dbReference type="Pfam" id="PF01066">
    <property type="entry name" value="CDP-OH_P_transf"/>
    <property type="match status" value="1"/>
</dbReference>
<dbReference type="GO" id="GO:0008654">
    <property type="term" value="P:phospholipid biosynthetic process"/>
    <property type="evidence" value="ECO:0007669"/>
    <property type="project" value="UniProtKB-KW"/>
</dbReference>
<evidence type="ECO:0000256" key="12">
    <source>
        <dbReference type="ARBA" id="ARBA00023209"/>
    </source>
</evidence>
<reference evidence="17 18" key="1">
    <citation type="submission" date="2018-07" db="EMBL/GenBank/DDBJ databases">
        <title>Pseudomonas laoshanensis sp. nov., isolated from soil.</title>
        <authorList>
            <person name="Sun J."/>
            <person name="Yu L."/>
            <person name="Wang M."/>
            <person name="Zhang C."/>
        </authorList>
    </citation>
    <scope>NUCLEOTIDE SEQUENCE [LARGE SCALE GENOMIC DNA]</scope>
    <source>
        <strain evidence="17 18">Y22</strain>
    </source>
</reference>
<feature type="transmembrane region" description="Helical" evidence="16">
    <location>
        <begin position="30"/>
        <end position="50"/>
    </location>
</feature>
<dbReference type="PANTHER" id="PTHR14269">
    <property type="entry name" value="CDP-DIACYLGLYCEROL--GLYCEROL-3-PHOSPHATE 3-PHOSPHATIDYLTRANSFERASE-RELATED"/>
    <property type="match status" value="1"/>
</dbReference>
<evidence type="ECO:0000256" key="13">
    <source>
        <dbReference type="ARBA" id="ARBA00023264"/>
    </source>
</evidence>
<evidence type="ECO:0000256" key="15">
    <source>
        <dbReference type="RuleBase" id="RU003750"/>
    </source>
</evidence>
<evidence type="ECO:0000256" key="7">
    <source>
        <dbReference type="ARBA" id="ARBA00022679"/>
    </source>
</evidence>